<dbReference type="AlphaFoldDB" id="A0A952DVD0"/>
<protein>
    <submittedName>
        <fullName evidence="1">Uncharacterized protein</fullName>
    </submittedName>
</protein>
<organism evidence="1 2">
    <name type="scientific">Candidatus Dojkabacteria bacterium</name>
    <dbReference type="NCBI Taxonomy" id="2099670"/>
    <lineage>
        <taxon>Bacteria</taxon>
        <taxon>Candidatus Dojkabacteria</taxon>
    </lineage>
</organism>
<evidence type="ECO:0000313" key="1">
    <source>
        <dbReference type="EMBL" id="MBW7953477.1"/>
    </source>
</evidence>
<name>A0A952DVD0_9BACT</name>
<proteinExistence type="predicted"/>
<reference evidence="1" key="1">
    <citation type="journal article" date="2022" name="ISME J.">
        <title>A general approach to explore prokaryotic protein glycosylation reveals the unique surface layer modulation of an anammox bacterium.</title>
        <authorList>
            <person name="Pabst M."/>
            <person name="Grouzdev D.S."/>
            <person name="Lawson C.E."/>
            <person name="Kleikamp H.B.C."/>
            <person name="de Ram C."/>
            <person name="Louwen R."/>
            <person name="Lin Y.M."/>
            <person name="Lucker S."/>
            <person name="van Loosdrecht M.C.M."/>
            <person name="Laureni M."/>
        </authorList>
    </citation>
    <scope>NUCLEOTIDE SEQUENCE</scope>
    <source>
        <strain evidence="1">BROCD043</strain>
    </source>
</reference>
<gene>
    <name evidence="1" type="ORF">H3C67_01695</name>
</gene>
<sequence>MESLRPLIIDAYGTANIASHEWYANYIQEAYKIDIGTLFIEERGQYLSIKGTHPFFSNGSPARSPIGFRSSMQFPLGQQSNCIPTVVTKGGLFPDEGIEIPETTLARVRNGEVLFLLSNLAADMQYVSTLELQQLVYGQLGEPAMAAFPLQSITVETIAGIDPMEFIRRNYLKDQQNQIIQIYNRAQLLKFLETGVLPNSADTIVDTFPDGYELGQLQMLMMYPDIRINELISQLFFDDTAIQNDPLHRNLRNKRSGIMILGPDLLARGADSVDSVYRRMQEVLQMAWGVDIDLPDYQITEANHHLAWNIMQESLATNRNTLLPQFASAISHTVAVAHLNGFLFNTTNKIEGSAVTSRNIAMPWLVGNRMQVTINDLITLRDLRSDSGEGFLHNERLFYEDLVRDLKELFVSFGILTRFMGTDFDANEMIDQIRQEYNVIAGRLKDASPIKNLVLSAFEDPILISHCQKIWPRL</sequence>
<comment type="caution">
    <text evidence="1">The sequence shown here is derived from an EMBL/GenBank/DDBJ whole genome shotgun (WGS) entry which is preliminary data.</text>
</comment>
<evidence type="ECO:0000313" key="2">
    <source>
        <dbReference type="Proteomes" id="UP000781173"/>
    </source>
</evidence>
<dbReference type="EMBL" id="JACFOF010000003">
    <property type="protein sequence ID" value="MBW7953477.1"/>
    <property type="molecule type" value="Genomic_DNA"/>
</dbReference>
<dbReference type="Proteomes" id="UP000781173">
    <property type="component" value="Unassembled WGS sequence"/>
</dbReference>
<accession>A0A952DVD0</accession>